<dbReference type="EMBL" id="VLJV01000001">
    <property type="protein sequence ID" value="TWH20491.1"/>
    <property type="molecule type" value="Genomic_DNA"/>
</dbReference>
<feature type="region of interest" description="Disordered" evidence="1">
    <location>
        <begin position="53"/>
        <end position="75"/>
    </location>
</feature>
<gene>
    <name evidence="2" type="ORF">JD82_02337</name>
</gene>
<name>A0A660CHI0_9PSEU</name>
<accession>A0A660CHI0</accession>
<keyword evidence="3" id="KW-1185">Reference proteome</keyword>
<evidence type="ECO:0000313" key="2">
    <source>
        <dbReference type="EMBL" id="TWH20491.1"/>
    </source>
</evidence>
<sequence>MVAFNAAMGPLGALTRRPTTAPKDALTRGSVQPFNAAMGPLVALNATMGPSGAPNTVVPPRAVGRFPGVLATPDG</sequence>
<evidence type="ECO:0000256" key="1">
    <source>
        <dbReference type="SAM" id="MobiDB-lite"/>
    </source>
</evidence>
<comment type="caution">
    <text evidence="2">The sequence shown here is derived from an EMBL/GenBank/DDBJ whole genome shotgun (WGS) entry which is preliminary data.</text>
</comment>
<dbReference type="AlphaFoldDB" id="A0A660CHI0"/>
<organism evidence="2 3">
    <name type="scientific">Prauserella rugosa</name>
    <dbReference type="NCBI Taxonomy" id="43354"/>
    <lineage>
        <taxon>Bacteria</taxon>
        <taxon>Bacillati</taxon>
        <taxon>Actinomycetota</taxon>
        <taxon>Actinomycetes</taxon>
        <taxon>Pseudonocardiales</taxon>
        <taxon>Pseudonocardiaceae</taxon>
        <taxon>Prauserella</taxon>
    </lineage>
</organism>
<protein>
    <submittedName>
        <fullName evidence="2">Uncharacterized protein</fullName>
    </submittedName>
</protein>
<evidence type="ECO:0000313" key="3">
    <source>
        <dbReference type="Proteomes" id="UP000317303"/>
    </source>
</evidence>
<dbReference type="Proteomes" id="UP000317303">
    <property type="component" value="Unassembled WGS sequence"/>
</dbReference>
<proteinExistence type="predicted"/>
<reference evidence="2 3" key="1">
    <citation type="submission" date="2019-07" db="EMBL/GenBank/DDBJ databases">
        <title>R&amp;d 2014.</title>
        <authorList>
            <person name="Klenk H.-P."/>
        </authorList>
    </citation>
    <scope>NUCLEOTIDE SEQUENCE [LARGE SCALE GENOMIC DNA]</scope>
    <source>
        <strain evidence="2 3">DSM 43194</strain>
    </source>
</reference>